<dbReference type="Gene3D" id="3.30.70.100">
    <property type="match status" value="1"/>
</dbReference>
<dbReference type="SMART" id="SM00886">
    <property type="entry name" value="Dabb"/>
    <property type="match status" value="1"/>
</dbReference>
<accession>A0A9D1YBM0</accession>
<dbReference type="PANTHER" id="PTHR37832">
    <property type="entry name" value="BLL2683 PROTEIN"/>
    <property type="match status" value="1"/>
</dbReference>
<dbReference type="Pfam" id="PF07876">
    <property type="entry name" value="Dabb"/>
    <property type="match status" value="1"/>
</dbReference>
<feature type="domain" description="Stress-response A/B barrel" evidence="1">
    <location>
        <begin position="2"/>
        <end position="101"/>
    </location>
</feature>
<dbReference type="InterPro" id="IPR013097">
    <property type="entry name" value="Dabb"/>
</dbReference>
<reference evidence="2" key="2">
    <citation type="submission" date="2021-04" db="EMBL/GenBank/DDBJ databases">
        <authorList>
            <person name="Gilroy R."/>
        </authorList>
    </citation>
    <scope>NUCLEOTIDE SEQUENCE</scope>
    <source>
        <strain evidence="2">1282</strain>
    </source>
</reference>
<comment type="caution">
    <text evidence="2">The sequence shown here is derived from an EMBL/GenBank/DDBJ whole genome shotgun (WGS) entry which is preliminary data.</text>
</comment>
<dbReference type="PANTHER" id="PTHR37832:SF1">
    <property type="entry name" value="STRESS-RESPONSE A_B BARREL DOMAIN-CONTAINING PROTEIN"/>
    <property type="match status" value="1"/>
</dbReference>
<protein>
    <submittedName>
        <fullName evidence="2">Dabb family protein</fullName>
    </submittedName>
</protein>
<dbReference type="SUPFAM" id="SSF54909">
    <property type="entry name" value="Dimeric alpha+beta barrel"/>
    <property type="match status" value="1"/>
</dbReference>
<gene>
    <name evidence="2" type="ORF">H9838_02190</name>
</gene>
<proteinExistence type="predicted"/>
<organism evidence="2 3">
    <name type="scientific">Candidatus Acutalibacter pullistercoris</name>
    <dbReference type="NCBI Taxonomy" id="2838418"/>
    <lineage>
        <taxon>Bacteria</taxon>
        <taxon>Bacillati</taxon>
        <taxon>Bacillota</taxon>
        <taxon>Clostridia</taxon>
        <taxon>Eubacteriales</taxon>
        <taxon>Acutalibacteraceae</taxon>
        <taxon>Acutalibacter</taxon>
    </lineage>
</organism>
<reference evidence="2" key="1">
    <citation type="journal article" date="2021" name="PeerJ">
        <title>Extensive microbial diversity within the chicken gut microbiome revealed by metagenomics and culture.</title>
        <authorList>
            <person name="Gilroy R."/>
            <person name="Ravi A."/>
            <person name="Getino M."/>
            <person name="Pursley I."/>
            <person name="Horton D.L."/>
            <person name="Alikhan N.F."/>
            <person name="Baker D."/>
            <person name="Gharbi K."/>
            <person name="Hall N."/>
            <person name="Watson M."/>
            <person name="Adriaenssens E.M."/>
            <person name="Foster-Nyarko E."/>
            <person name="Jarju S."/>
            <person name="Secka A."/>
            <person name="Antonio M."/>
            <person name="Oren A."/>
            <person name="Chaudhuri R.R."/>
            <person name="La Ragione R."/>
            <person name="Hildebrand F."/>
            <person name="Pallen M.J."/>
        </authorList>
    </citation>
    <scope>NUCLEOTIDE SEQUENCE</scope>
    <source>
        <strain evidence="2">1282</strain>
    </source>
</reference>
<dbReference type="Proteomes" id="UP000823915">
    <property type="component" value="Unassembled WGS sequence"/>
</dbReference>
<dbReference type="InterPro" id="IPR011008">
    <property type="entry name" value="Dimeric_a/b-barrel"/>
</dbReference>
<evidence type="ECO:0000313" key="2">
    <source>
        <dbReference type="EMBL" id="HIY25967.1"/>
    </source>
</evidence>
<dbReference type="AlphaFoldDB" id="A0A9D1YBM0"/>
<evidence type="ECO:0000313" key="3">
    <source>
        <dbReference type="Proteomes" id="UP000823915"/>
    </source>
</evidence>
<evidence type="ECO:0000259" key="1">
    <source>
        <dbReference type="PROSITE" id="PS51502"/>
    </source>
</evidence>
<sequence>MLKHIVLFKFKDTANGKTKAENLEAARARMLALKEEIPEIVDLEVYFGAPGSAPANYDYILVSTFRNMEEMLRYQNHPSHVAFGQFVKELREPDGRVSIDYEV</sequence>
<name>A0A9D1YBM0_9FIRM</name>
<dbReference type="PROSITE" id="PS51502">
    <property type="entry name" value="S_R_A_B_BARREL"/>
    <property type="match status" value="1"/>
</dbReference>
<dbReference type="EMBL" id="DXDU01000030">
    <property type="protein sequence ID" value="HIY25967.1"/>
    <property type="molecule type" value="Genomic_DNA"/>
</dbReference>